<proteinExistence type="predicted"/>
<dbReference type="GO" id="GO:0046872">
    <property type="term" value="F:metal ion binding"/>
    <property type="evidence" value="ECO:0007669"/>
    <property type="project" value="UniProtKB-KW"/>
</dbReference>
<dbReference type="InterPro" id="IPR050682">
    <property type="entry name" value="ModA/WtpA"/>
</dbReference>
<dbReference type="eggNOG" id="arCOG00219">
    <property type="taxonomic scope" value="Archaea"/>
</dbReference>
<name>B8GJ23_METPE</name>
<dbReference type="Proteomes" id="UP000002457">
    <property type="component" value="Chromosome"/>
</dbReference>
<dbReference type="STRING" id="521011.Mpal_0210"/>
<dbReference type="CDD" id="cd13538">
    <property type="entry name" value="PBP2_ModA_like_1"/>
    <property type="match status" value="1"/>
</dbReference>
<dbReference type="PROSITE" id="PS51257">
    <property type="entry name" value="PROKAR_LIPOPROTEIN"/>
    <property type="match status" value="1"/>
</dbReference>
<evidence type="ECO:0000313" key="4">
    <source>
        <dbReference type="Proteomes" id="UP000002457"/>
    </source>
</evidence>
<sequence precursor="true">MSDSKRNISKMWSVACAAVLILSVLLVCGCTTTSSSSSNQSVTSATTHQATSVVTTTVAAANNTSVAAANTTAKAGTHDLTVYAAASLTDASKTLGSTFEQSHPDVSVKFNLAGTQVLRSQVENGASADVFLSAGTAHMTALKGEGYINNTSVNNFTVNYLTVALPSNNPGNISTLQDLAIPGKKIVMGTADVPVGTATRTLISKLTNDTAYGQDYQTKVMSNVISYETEVTGIVSKVMLGEADAGFVYTSSLTGDQASQMKFVKIPDKYNDKTVYQSGVLKNSTQASDAGDFVTFLSSADGQAILKQYGFVQG</sequence>
<dbReference type="InterPro" id="IPR005950">
    <property type="entry name" value="ModA"/>
</dbReference>
<gene>
    <name evidence="3" type="ordered locus">Mpal_0210</name>
</gene>
<dbReference type="Pfam" id="PF13531">
    <property type="entry name" value="SBP_bac_11"/>
    <property type="match status" value="1"/>
</dbReference>
<evidence type="ECO:0000313" key="3">
    <source>
        <dbReference type="EMBL" id="ACL15596.1"/>
    </source>
</evidence>
<dbReference type="NCBIfam" id="TIGR01256">
    <property type="entry name" value="modA"/>
    <property type="match status" value="1"/>
</dbReference>
<dbReference type="GO" id="GO:0030973">
    <property type="term" value="F:molybdate ion binding"/>
    <property type="evidence" value="ECO:0007669"/>
    <property type="project" value="TreeGrafter"/>
</dbReference>
<protein>
    <submittedName>
        <fullName evidence="3">Molybdenum ABC transporter, periplasmic molybdate-binding protein</fullName>
    </submittedName>
</protein>
<dbReference type="GO" id="GO:0015689">
    <property type="term" value="P:molybdate ion transport"/>
    <property type="evidence" value="ECO:0007669"/>
    <property type="project" value="InterPro"/>
</dbReference>
<dbReference type="Gene3D" id="3.40.190.10">
    <property type="entry name" value="Periplasmic binding protein-like II"/>
    <property type="match status" value="2"/>
</dbReference>
<accession>B8GJ23</accession>
<dbReference type="SUPFAM" id="SSF53850">
    <property type="entry name" value="Periplasmic binding protein-like II"/>
    <property type="match status" value="1"/>
</dbReference>
<organism evidence="3 4">
    <name type="scientific">Methanosphaerula palustris (strain ATCC BAA-1556 / DSM 19958 / E1-9c)</name>
    <dbReference type="NCBI Taxonomy" id="521011"/>
    <lineage>
        <taxon>Archaea</taxon>
        <taxon>Methanobacteriati</taxon>
        <taxon>Methanobacteriota</taxon>
        <taxon>Stenosarchaea group</taxon>
        <taxon>Methanomicrobia</taxon>
        <taxon>Methanomicrobiales</taxon>
        <taxon>Methanoregulaceae</taxon>
        <taxon>Methanosphaerula</taxon>
    </lineage>
</organism>
<keyword evidence="2" id="KW-0732">Signal</keyword>
<keyword evidence="1" id="KW-0479">Metal-binding</keyword>
<dbReference type="AlphaFoldDB" id="B8GJ23"/>
<evidence type="ECO:0000256" key="2">
    <source>
        <dbReference type="ARBA" id="ARBA00022729"/>
    </source>
</evidence>
<keyword evidence="4" id="KW-1185">Reference proteome</keyword>
<dbReference type="EMBL" id="CP001338">
    <property type="protein sequence ID" value="ACL15596.1"/>
    <property type="molecule type" value="Genomic_DNA"/>
</dbReference>
<dbReference type="PANTHER" id="PTHR30632">
    <property type="entry name" value="MOLYBDATE-BINDING PERIPLASMIC PROTEIN"/>
    <property type="match status" value="1"/>
</dbReference>
<reference evidence="3 4" key="1">
    <citation type="journal article" date="2015" name="Genome Announc.">
        <title>Complete Genome Sequence of Methanosphaerula palustris E1-9CT, a Hydrogenotrophic Methanogen Isolated from a Minerotrophic Fen Peatland.</title>
        <authorList>
            <person name="Cadillo-Quiroz H."/>
            <person name="Browne P."/>
            <person name="Kyrpides N."/>
            <person name="Woyke T."/>
            <person name="Goodwin L."/>
            <person name="Detter C."/>
            <person name="Yavitt J.B."/>
            <person name="Zinder S.H."/>
        </authorList>
    </citation>
    <scope>NUCLEOTIDE SEQUENCE [LARGE SCALE GENOMIC DNA]</scope>
    <source>
        <strain evidence="4">ATCC BAA-1556 / DSM 19958 / E1-9c</strain>
    </source>
</reference>
<dbReference type="PANTHER" id="PTHR30632:SF0">
    <property type="entry name" value="SULFATE-BINDING PROTEIN"/>
    <property type="match status" value="1"/>
</dbReference>
<dbReference type="HOGENOM" id="CLU_065520_0_0_2"/>
<dbReference type="KEGG" id="mpl:Mpal_0210"/>
<evidence type="ECO:0000256" key="1">
    <source>
        <dbReference type="ARBA" id="ARBA00022723"/>
    </source>
</evidence>